<evidence type="ECO:0000256" key="2">
    <source>
        <dbReference type="ARBA" id="ARBA00022730"/>
    </source>
</evidence>
<evidence type="ECO:0000256" key="6">
    <source>
        <dbReference type="ARBA" id="ARBA00035427"/>
    </source>
</evidence>
<dbReference type="EMBL" id="JH992994">
    <property type="protein sequence ID" value="EKX46428.1"/>
    <property type="molecule type" value="Genomic_DNA"/>
</dbReference>
<reference evidence="10" key="2">
    <citation type="submission" date="2012-11" db="EMBL/GenBank/DDBJ databases">
        <authorList>
            <person name="Kuo A."/>
            <person name="Curtis B.A."/>
            <person name="Tanifuji G."/>
            <person name="Burki F."/>
            <person name="Gruber A."/>
            <person name="Irimia M."/>
            <person name="Maruyama S."/>
            <person name="Arias M.C."/>
            <person name="Ball S.G."/>
            <person name="Gile G.H."/>
            <person name="Hirakawa Y."/>
            <person name="Hopkins J.F."/>
            <person name="Rensing S.A."/>
            <person name="Schmutz J."/>
            <person name="Symeonidi A."/>
            <person name="Elias M."/>
            <person name="Eveleigh R.J."/>
            <person name="Herman E.K."/>
            <person name="Klute M.J."/>
            <person name="Nakayama T."/>
            <person name="Obornik M."/>
            <person name="Reyes-Prieto A."/>
            <person name="Armbrust E.V."/>
            <person name="Aves S.J."/>
            <person name="Beiko R.G."/>
            <person name="Coutinho P."/>
            <person name="Dacks J.B."/>
            <person name="Durnford D.G."/>
            <person name="Fast N.M."/>
            <person name="Green B.R."/>
            <person name="Grisdale C."/>
            <person name="Hempe F."/>
            <person name="Henrissat B."/>
            <person name="Hoppner M.P."/>
            <person name="Ishida K.-I."/>
            <person name="Kim E."/>
            <person name="Koreny L."/>
            <person name="Kroth P.G."/>
            <person name="Liu Y."/>
            <person name="Malik S.-B."/>
            <person name="Maier U.G."/>
            <person name="McRose D."/>
            <person name="Mock T."/>
            <person name="Neilson J.A."/>
            <person name="Onodera N.T."/>
            <person name="Poole A.M."/>
            <person name="Pritham E.J."/>
            <person name="Richards T.A."/>
            <person name="Rocap G."/>
            <person name="Roy S.W."/>
            <person name="Sarai C."/>
            <person name="Schaack S."/>
            <person name="Shirato S."/>
            <person name="Slamovits C.H."/>
            <person name="Spencer D.F."/>
            <person name="Suzuki S."/>
            <person name="Worden A.Z."/>
            <person name="Zauner S."/>
            <person name="Barry K."/>
            <person name="Bell C."/>
            <person name="Bharti A.K."/>
            <person name="Crow J.A."/>
            <person name="Grimwood J."/>
            <person name="Kramer R."/>
            <person name="Lindquist E."/>
            <person name="Lucas S."/>
            <person name="Salamov A."/>
            <person name="McFadden G.I."/>
            <person name="Lane C.E."/>
            <person name="Keeling P.J."/>
            <person name="Gray M.W."/>
            <person name="Grigoriev I.V."/>
            <person name="Archibald J.M."/>
        </authorList>
    </citation>
    <scope>NUCLEOTIDE SEQUENCE</scope>
    <source>
        <strain evidence="10">CCMP2712</strain>
    </source>
</reference>
<dbReference type="GO" id="GO:0006412">
    <property type="term" value="P:translation"/>
    <property type="evidence" value="ECO:0007669"/>
    <property type="project" value="InterPro"/>
</dbReference>
<feature type="domain" description="Ribosomal protein L9" evidence="7">
    <location>
        <begin position="27"/>
        <end position="54"/>
    </location>
</feature>
<reference evidence="9" key="3">
    <citation type="submission" date="2016-03" db="UniProtKB">
        <authorList>
            <consortium name="EnsemblProtists"/>
        </authorList>
    </citation>
    <scope>IDENTIFICATION</scope>
</reference>
<evidence type="ECO:0000313" key="9">
    <source>
        <dbReference type="EnsemblProtists" id="EKX46428"/>
    </source>
</evidence>
<dbReference type="EnsemblProtists" id="EKX46428">
    <property type="protein sequence ID" value="EKX46428"/>
    <property type="gene ID" value="GUITHDRAFT_70568"/>
</dbReference>
<keyword evidence="10" id="KW-1185">Reference proteome</keyword>
<keyword evidence="4" id="KW-0689">Ribosomal protein</keyword>
<dbReference type="Gene3D" id="3.40.5.10">
    <property type="entry name" value="Ribosomal protein L9, N-terminal domain"/>
    <property type="match status" value="1"/>
</dbReference>
<dbReference type="SUPFAM" id="SSF55658">
    <property type="entry name" value="L9 N-domain-like"/>
    <property type="match status" value="1"/>
</dbReference>
<dbReference type="OMA" id="FAIRWTK"/>
<proteinExistence type="inferred from homology"/>
<dbReference type="GO" id="GO:0019843">
    <property type="term" value="F:rRNA binding"/>
    <property type="evidence" value="ECO:0007669"/>
    <property type="project" value="UniProtKB-KW"/>
</dbReference>
<dbReference type="HAMAP" id="MF_00503">
    <property type="entry name" value="Ribosomal_bL9"/>
    <property type="match status" value="1"/>
</dbReference>
<dbReference type="Pfam" id="PF03948">
    <property type="entry name" value="Ribosomal_L9_C"/>
    <property type="match status" value="1"/>
</dbReference>
<keyword evidence="2" id="KW-0699">rRNA-binding</keyword>
<keyword evidence="3" id="KW-0694">RNA-binding</keyword>
<dbReference type="InterPro" id="IPR020069">
    <property type="entry name" value="Ribosomal_bL9_C"/>
</dbReference>
<dbReference type="eggNOG" id="KOG4607">
    <property type="taxonomic scope" value="Eukaryota"/>
</dbReference>
<evidence type="ECO:0000256" key="1">
    <source>
        <dbReference type="ARBA" id="ARBA00010605"/>
    </source>
</evidence>
<evidence type="ECO:0000313" key="8">
    <source>
        <dbReference type="EMBL" id="EKX46428.1"/>
    </source>
</evidence>
<dbReference type="AlphaFoldDB" id="L1JD20"/>
<evidence type="ECO:0000256" key="4">
    <source>
        <dbReference type="ARBA" id="ARBA00022980"/>
    </source>
</evidence>
<evidence type="ECO:0000256" key="5">
    <source>
        <dbReference type="ARBA" id="ARBA00023274"/>
    </source>
</evidence>
<protein>
    <recommendedName>
        <fullName evidence="6">50S ribosomal protein L9, chloroplastic</fullName>
    </recommendedName>
</protein>
<dbReference type="GeneID" id="17303132"/>
<comment type="similarity">
    <text evidence="1">Belongs to the bacterial ribosomal protein bL9 family.</text>
</comment>
<dbReference type="PaxDb" id="55529-EKX46428"/>
<dbReference type="HOGENOM" id="CLU_078938_5_1_1"/>
<evidence type="ECO:0000256" key="3">
    <source>
        <dbReference type="ARBA" id="ARBA00022884"/>
    </source>
</evidence>
<gene>
    <name evidence="8" type="ORF">GUITHDRAFT_70568</name>
</gene>
<evidence type="ECO:0000313" key="10">
    <source>
        <dbReference type="Proteomes" id="UP000011087"/>
    </source>
</evidence>
<dbReference type="InterPro" id="IPR036791">
    <property type="entry name" value="Ribosomal_bL9_C_sf"/>
</dbReference>
<dbReference type="InterPro" id="IPR009027">
    <property type="entry name" value="Ribosomal_bL9/RNase_H1_N"/>
</dbReference>
<dbReference type="InterPro" id="IPR020594">
    <property type="entry name" value="Ribosomal_bL9_bac/chp"/>
</dbReference>
<dbReference type="Gene3D" id="3.10.430.100">
    <property type="entry name" value="Ribosomal protein L9, C-terminal domain"/>
    <property type="match status" value="1"/>
</dbReference>
<dbReference type="GO" id="GO:0005840">
    <property type="term" value="C:ribosome"/>
    <property type="evidence" value="ECO:0007669"/>
    <property type="project" value="UniProtKB-KW"/>
</dbReference>
<dbReference type="GO" id="GO:1990904">
    <property type="term" value="C:ribonucleoprotein complex"/>
    <property type="evidence" value="ECO:0007669"/>
    <property type="project" value="UniProtKB-KW"/>
</dbReference>
<dbReference type="GO" id="GO:0003735">
    <property type="term" value="F:structural constituent of ribosome"/>
    <property type="evidence" value="ECO:0007669"/>
    <property type="project" value="InterPro"/>
</dbReference>
<dbReference type="NCBIfam" id="TIGR00158">
    <property type="entry name" value="L9"/>
    <property type="match status" value="1"/>
</dbReference>
<dbReference type="PANTHER" id="PTHR21368">
    <property type="entry name" value="50S RIBOSOMAL PROTEIN L9"/>
    <property type="match status" value="1"/>
</dbReference>
<dbReference type="OrthoDB" id="5555409at2759"/>
<name>L1JD20_GUITC</name>
<dbReference type="KEGG" id="gtt:GUITHDRAFT_70568"/>
<accession>L1JD20</accession>
<dbReference type="Proteomes" id="UP000011087">
    <property type="component" value="Unassembled WGS sequence"/>
</dbReference>
<dbReference type="STRING" id="905079.L1JD20"/>
<organism evidence="8">
    <name type="scientific">Guillardia theta (strain CCMP2712)</name>
    <name type="common">Cryptophyte</name>
    <dbReference type="NCBI Taxonomy" id="905079"/>
    <lineage>
        <taxon>Eukaryota</taxon>
        <taxon>Cryptophyceae</taxon>
        <taxon>Pyrenomonadales</taxon>
        <taxon>Geminigeraceae</taxon>
        <taxon>Guillardia</taxon>
    </lineage>
</organism>
<sequence>MAKAKKAGAGAADKVQVILKENVDGVGKANEVIEVNIGYYNNFLRPKALADIISDDEVEQVMVAKRKEELAQKKQEAEDLASAVKNLGDIVLLRKVGKGNQIFGSVTNKQVIEEVTKKSGGKVQLSAKMKWEIPEVSGLGEYTAYVQVHPEVTVGIRLVVKEQ</sequence>
<evidence type="ECO:0000259" key="7">
    <source>
        <dbReference type="PROSITE" id="PS00651"/>
    </source>
</evidence>
<keyword evidence="5" id="KW-0687">Ribonucleoprotein</keyword>
<dbReference type="SUPFAM" id="SSF55653">
    <property type="entry name" value="Ribosomal protein L9 C-domain"/>
    <property type="match status" value="1"/>
</dbReference>
<dbReference type="Pfam" id="PF01281">
    <property type="entry name" value="Ribosomal_L9_N"/>
    <property type="match status" value="1"/>
</dbReference>
<dbReference type="InterPro" id="IPR036935">
    <property type="entry name" value="Ribosomal_bL9_N_sf"/>
</dbReference>
<dbReference type="PROSITE" id="PS00651">
    <property type="entry name" value="RIBOSOMAL_L9"/>
    <property type="match status" value="1"/>
</dbReference>
<dbReference type="InterPro" id="IPR000244">
    <property type="entry name" value="Ribosomal_bL9"/>
</dbReference>
<reference evidence="8 10" key="1">
    <citation type="journal article" date="2012" name="Nature">
        <title>Algal genomes reveal evolutionary mosaicism and the fate of nucleomorphs.</title>
        <authorList>
            <consortium name="DOE Joint Genome Institute"/>
            <person name="Curtis B.A."/>
            <person name="Tanifuji G."/>
            <person name="Burki F."/>
            <person name="Gruber A."/>
            <person name="Irimia M."/>
            <person name="Maruyama S."/>
            <person name="Arias M.C."/>
            <person name="Ball S.G."/>
            <person name="Gile G.H."/>
            <person name="Hirakawa Y."/>
            <person name="Hopkins J.F."/>
            <person name="Kuo A."/>
            <person name="Rensing S.A."/>
            <person name="Schmutz J."/>
            <person name="Symeonidi A."/>
            <person name="Elias M."/>
            <person name="Eveleigh R.J."/>
            <person name="Herman E.K."/>
            <person name="Klute M.J."/>
            <person name="Nakayama T."/>
            <person name="Obornik M."/>
            <person name="Reyes-Prieto A."/>
            <person name="Armbrust E.V."/>
            <person name="Aves S.J."/>
            <person name="Beiko R.G."/>
            <person name="Coutinho P."/>
            <person name="Dacks J.B."/>
            <person name="Durnford D.G."/>
            <person name="Fast N.M."/>
            <person name="Green B.R."/>
            <person name="Grisdale C.J."/>
            <person name="Hempel F."/>
            <person name="Henrissat B."/>
            <person name="Hoppner M.P."/>
            <person name="Ishida K."/>
            <person name="Kim E."/>
            <person name="Koreny L."/>
            <person name="Kroth P.G."/>
            <person name="Liu Y."/>
            <person name="Malik S.B."/>
            <person name="Maier U.G."/>
            <person name="McRose D."/>
            <person name="Mock T."/>
            <person name="Neilson J.A."/>
            <person name="Onodera N.T."/>
            <person name="Poole A.M."/>
            <person name="Pritham E.J."/>
            <person name="Richards T.A."/>
            <person name="Rocap G."/>
            <person name="Roy S.W."/>
            <person name="Sarai C."/>
            <person name="Schaack S."/>
            <person name="Shirato S."/>
            <person name="Slamovits C.H."/>
            <person name="Spencer D.F."/>
            <person name="Suzuki S."/>
            <person name="Worden A.Z."/>
            <person name="Zauner S."/>
            <person name="Barry K."/>
            <person name="Bell C."/>
            <person name="Bharti A.K."/>
            <person name="Crow J.A."/>
            <person name="Grimwood J."/>
            <person name="Kramer R."/>
            <person name="Lindquist E."/>
            <person name="Lucas S."/>
            <person name="Salamov A."/>
            <person name="McFadden G.I."/>
            <person name="Lane C.E."/>
            <person name="Keeling P.J."/>
            <person name="Gray M.W."/>
            <person name="Grigoriev I.V."/>
            <person name="Archibald J.M."/>
        </authorList>
    </citation>
    <scope>NUCLEOTIDE SEQUENCE</scope>
    <source>
        <strain evidence="8 10">CCMP2712</strain>
    </source>
</reference>
<dbReference type="InterPro" id="IPR020070">
    <property type="entry name" value="Ribosomal_bL9_N"/>
</dbReference>
<dbReference type="RefSeq" id="XP_005833408.1">
    <property type="nucleotide sequence ID" value="XM_005833351.1"/>
</dbReference>